<keyword evidence="1" id="KW-0812">Transmembrane</keyword>
<dbReference type="AlphaFoldDB" id="A0A9N8HS86"/>
<dbReference type="Gene3D" id="3.40.50.300">
    <property type="entry name" value="P-loop containing nucleotide triphosphate hydrolases"/>
    <property type="match status" value="1"/>
</dbReference>
<protein>
    <submittedName>
        <fullName evidence="2">Uncharacterized protein</fullName>
    </submittedName>
</protein>
<keyword evidence="1" id="KW-1133">Transmembrane helix</keyword>
<evidence type="ECO:0000256" key="1">
    <source>
        <dbReference type="SAM" id="Phobius"/>
    </source>
</evidence>
<dbReference type="OrthoDB" id="48777at2759"/>
<sequence length="323" mass="36604">MARLLKKLRAKRKLAALQEAEAAAAAEAAEKQAQCRRNARWSLVLVGIILAGTLAFTKEGITLLVENVQTIVAKSNSTTASQTNPKPINISALPLPSLEPFDMKKYDTIHFWHLRKAGGTSLRIYVEAIAKYHNLTFNVDEGMCYKGPHSDQKTLLVTMIKDPVARIVSEYWGEGNVNLTNPRSFMDFIDDRNTTQPKRISDDHWFIWGCSHNCLTRIFGNGRPSNVPADLSKAKQALEHDFDLVIQSNRMGDPRYQQWLSQILGAPSIKLPHRNHADRKQFAENKIAAPKEHELELLRRTNQLDYDLLEYIIPRRKDLVGVV</sequence>
<dbReference type="GO" id="GO:0008146">
    <property type="term" value="F:sulfotransferase activity"/>
    <property type="evidence" value="ECO:0007669"/>
    <property type="project" value="InterPro"/>
</dbReference>
<gene>
    <name evidence="2" type="ORF">SEMRO_1683_G290950.1</name>
</gene>
<name>A0A9N8HS86_9STRA</name>
<reference evidence="2" key="1">
    <citation type="submission" date="2020-06" db="EMBL/GenBank/DDBJ databases">
        <authorList>
            <consortium name="Plant Systems Biology data submission"/>
        </authorList>
    </citation>
    <scope>NUCLEOTIDE SEQUENCE</scope>
    <source>
        <strain evidence="2">D6</strain>
    </source>
</reference>
<comment type="caution">
    <text evidence="2">The sequence shown here is derived from an EMBL/GenBank/DDBJ whole genome shotgun (WGS) entry which is preliminary data.</text>
</comment>
<evidence type="ECO:0000313" key="2">
    <source>
        <dbReference type="EMBL" id="CAB9525488.1"/>
    </source>
</evidence>
<keyword evidence="3" id="KW-1185">Reference proteome</keyword>
<evidence type="ECO:0000313" key="3">
    <source>
        <dbReference type="Proteomes" id="UP001153069"/>
    </source>
</evidence>
<dbReference type="Pfam" id="PF03567">
    <property type="entry name" value="Sulfotransfer_2"/>
    <property type="match status" value="1"/>
</dbReference>
<dbReference type="InterPro" id="IPR027417">
    <property type="entry name" value="P-loop_NTPase"/>
</dbReference>
<keyword evidence="1" id="KW-0472">Membrane</keyword>
<dbReference type="EMBL" id="CAICTM010001681">
    <property type="protein sequence ID" value="CAB9525488.1"/>
    <property type="molecule type" value="Genomic_DNA"/>
</dbReference>
<proteinExistence type="predicted"/>
<accession>A0A9N8HS86</accession>
<dbReference type="Proteomes" id="UP001153069">
    <property type="component" value="Unassembled WGS sequence"/>
</dbReference>
<dbReference type="InterPro" id="IPR005331">
    <property type="entry name" value="Sulfotransferase"/>
</dbReference>
<feature type="transmembrane region" description="Helical" evidence="1">
    <location>
        <begin position="41"/>
        <end position="57"/>
    </location>
</feature>
<organism evidence="2 3">
    <name type="scientific">Seminavis robusta</name>
    <dbReference type="NCBI Taxonomy" id="568900"/>
    <lineage>
        <taxon>Eukaryota</taxon>
        <taxon>Sar</taxon>
        <taxon>Stramenopiles</taxon>
        <taxon>Ochrophyta</taxon>
        <taxon>Bacillariophyta</taxon>
        <taxon>Bacillariophyceae</taxon>
        <taxon>Bacillariophycidae</taxon>
        <taxon>Naviculales</taxon>
        <taxon>Naviculaceae</taxon>
        <taxon>Seminavis</taxon>
    </lineage>
</organism>
<dbReference type="GO" id="GO:0016020">
    <property type="term" value="C:membrane"/>
    <property type="evidence" value="ECO:0007669"/>
    <property type="project" value="InterPro"/>
</dbReference>